<dbReference type="EMBL" id="VIWU01000001">
    <property type="protein sequence ID" value="TWF79481.1"/>
    <property type="molecule type" value="Genomic_DNA"/>
</dbReference>
<evidence type="ECO:0000259" key="1">
    <source>
        <dbReference type="Pfam" id="PF00350"/>
    </source>
</evidence>
<name>A0A561SXB8_9PSEU</name>
<sequence>MSTSLTQAARRLLGMALQSHGGHPQTAALLHRHLDRLDEPLRVAIAGRVKAGKSTLLNALVGDLLAPTDAGECTKVVTWFRDGRTPRVVMHPQRGPAVPLTVAREDGALVIDLGSTPAEDLDRVVVDWPSSGLRTLTLIDTPGIASLTAENSRRTLTFLDPDDEAPTEADAVVYLMRHLHTADAQFLESFRDQGVAKAASVNAVAVISRADEIGAGRVDAMFSARAIAQRYRGEPAVRALCQDVVAVAGLLAQTGRTLRQAEYQALAALAAVPREELDRSLLSVDRFLGGEPLPAGPSREQLLRRFGMYGTRLAVSLVRQGTRTADALATELVDRSGLPELQRVLRVQFAERRDVLKARSALLAVESVVRAGGGRTGPLAAELERVLAGAHEFTELRTLGALKAGAVRLPKELVAEAERLLGDAGRSAAARLGLPGDADAGSVRAAAGAAVTRWQHHAANPMLRRGAADACRVVVRTCEGMLVTSGGGSR</sequence>
<dbReference type="InterPro" id="IPR027417">
    <property type="entry name" value="P-loop_NTPase"/>
</dbReference>
<reference evidence="2 3" key="1">
    <citation type="submission" date="2019-06" db="EMBL/GenBank/DDBJ databases">
        <title>Sequencing the genomes of 1000 actinobacteria strains.</title>
        <authorList>
            <person name="Klenk H.-P."/>
        </authorList>
    </citation>
    <scope>NUCLEOTIDE SEQUENCE [LARGE SCALE GENOMIC DNA]</scope>
    <source>
        <strain evidence="2 3">DSM 45671</strain>
    </source>
</reference>
<evidence type="ECO:0000313" key="2">
    <source>
        <dbReference type="EMBL" id="TWF79481.1"/>
    </source>
</evidence>
<dbReference type="Proteomes" id="UP000321261">
    <property type="component" value="Unassembled WGS sequence"/>
</dbReference>
<dbReference type="PANTHER" id="PTHR43681:SF1">
    <property type="entry name" value="SARCALUMENIN"/>
    <property type="match status" value="1"/>
</dbReference>
<evidence type="ECO:0000313" key="3">
    <source>
        <dbReference type="Proteomes" id="UP000321261"/>
    </source>
</evidence>
<dbReference type="RefSeq" id="WP_147258334.1">
    <property type="nucleotide sequence ID" value="NZ_VIWU01000001.1"/>
</dbReference>
<dbReference type="Gene3D" id="3.40.50.300">
    <property type="entry name" value="P-loop containing nucleotide triphosphate hydrolases"/>
    <property type="match status" value="1"/>
</dbReference>
<protein>
    <submittedName>
        <fullName evidence="2">50S ribosome-binding GTPase</fullName>
    </submittedName>
</protein>
<dbReference type="InterPro" id="IPR051943">
    <property type="entry name" value="TRAFAC_Dynamin-like_GTPase"/>
</dbReference>
<organism evidence="2 3">
    <name type="scientific">Pseudonocardia hierapolitana</name>
    <dbReference type="NCBI Taxonomy" id="1128676"/>
    <lineage>
        <taxon>Bacteria</taxon>
        <taxon>Bacillati</taxon>
        <taxon>Actinomycetota</taxon>
        <taxon>Actinomycetes</taxon>
        <taxon>Pseudonocardiales</taxon>
        <taxon>Pseudonocardiaceae</taxon>
        <taxon>Pseudonocardia</taxon>
    </lineage>
</organism>
<feature type="domain" description="Dynamin N-terminal" evidence="1">
    <location>
        <begin position="43"/>
        <end position="187"/>
    </location>
</feature>
<dbReference type="InterPro" id="IPR045063">
    <property type="entry name" value="Dynamin_N"/>
</dbReference>
<accession>A0A561SXB8</accession>
<dbReference type="SUPFAM" id="SSF52540">
    <property type="entry name" value="P-loop containing nucleoside triphosphate hydrolases"/>
    <property type="match status" value="1"/>
</dbReference>
<proteinExistence type="predicted"/>
<dbReference type="AlphaFoldDB" id="A0A561SXB8"/>
<dbReference type="OrthoDB" id="4379468at2"/>
<dbReference type="Pfam" id="PF00350">
    <property type="entry name" value="Dynamin_N"/>
    <property type="match status" value="1"/>
</dbReference>
<keyword evidence="3" id="KW-1185">Reference proteome</keyword>
<gene>
    <name evidence="2" type="ORF">FHX44_115414</name>
</gene>
<comment type="caution">
    <text evidence="2">The sequence shown here is derived from an EMBL/GenBank/DDBJ whole genome shotgun (WGS) entry which is preliminary data.</text>
</comment>
<dbReference type="PANTHER" id="PTHR43681">
    <property type="entry name" value="TRANSMEMBRANE GTPASE FZO"/>
    <property type="match status" value="1"/>
</dbReference>